<evidence type="ECO:0000313" key="5">
    <source>
        <dbReference type="EMBL" id="AOV07486.1"/>
    </source>
</evidence>
<dbReference type="AlphaFoldDB" id="A0A1D8JFJ3"/>
<proteinExistence type="predicted"/>
<dbReference type="InterPro" id="IPR011711">
    <property type="entry name" value="GntR_C"/>
</dbReference>
<dbReference type="GO" id="GO:0003677">
    <property type="term" value="F:DNA binding"/>
    <property type="evidence" value="ECO:0007669"/>
    <property type="project" value="UniProtKB-KW"/>
</dbReference>
<dbReference type="RefSeq" id="WP_075527617.1">
    <property type="nucleotide sequence ID" value="NZ_CP017560.1"/>
</dbReference>
<evidence type="ECO:0000256" key="1">
    <source>
        <dbReference type="ARBA" id="ARBA00023015"/>
    </source>
</evidence>
<protein>
    <recommendedName>
        <fullName evidence="4">GntR C-terminal domain-containing protein</fullName>
    </recommendedName>
</protein>
<dbReference type="EMBL" id="CP017560">
    <property type="protein sequence ID" value="AOV07486.1"/>
    <property type="molecule type" value="Genomic_DNA"/>
</dbReference>
<keyword evidence="1" id="KW-0805">Transcription regulation</keyword>
<sequence length="100" mass="11852">MKHIQKIINESKEAFQQQEYETFEKLNIDFHIGIYNKCNNKLLINTIEDLWSNSNHYPSVYKSNDEHIQQSISEHDEICEALLKKDSLLAESLIFKHKES</sequence>
<gene>
    <name evidence="5" type="ORF">BI350_08015</name>
</gene>
<evidence type="ECO:0000259" key="4">
    <source>
        <dbReference type="Pfam" id="PF07729"/>
    </source>
</evidence>
<evidence type="ECO:0000313" key="6">
    <source>
        <dbReference type="Proteomes" id="UP000185746"/>
    </source>
</evidence>
<evidence type="ECO:0000256" key="2">
    <source>
        <dbReference type="ARBA" id="ARBA00023125"/>
    </source>
</evidence>
<feature type="domain" description="GntR C-terminal" evidence="4">
    <location>
        <begin position="3"/>
        <end position="97"/>
    </location>
</feature>
<evidence type="ECO:0000256" key="3">
    <source>
        <dbReference type="ARBA" id="ARBA00023163"/>
    </source>
</evidence>
<name>A0A1D8JFJ3_9BACL</name>
<keyword evidence="3" id="KW-0804">Transcription</keyword>
<reference evidence="5 6" key="1">
    <citation type="submission" date="2016-09" db="EMBL/GenBank/DDBJ databases">
        <title>Complete genome sequence of the Lysinibacillus sphaericus LMG 22257, a specie of Bacillus with ureolytic activity that can effectively biodeposit calcium carbonate.</title>
        <authorList>
            <person name="Yan W."/>
        </authorList>
    </citation>
    <scope>NUCLEOTIDE SEQUENCE [LARGE SCALE GENOMIC DNA]</scope>
    <source>
        <strain evidence="5 6">LMG 22257</strain>
    </source>
</reference>
<dbReference type="Pfam" id="PF07729">
    <property type="entry name" value="FCD"/>
    <property type="match status" value="1"/>
</dbReference>
<dbReference type="SUPFAM" id="SSF48008">
    <property type="entry name" value="GntR ligand-binding domain-like"/>
    <property type="match status" value="1"/>
</dbReference>
<keyword evidence="2" id="KW-0238">DNA-binding</keyword>
<keyword evidence="6" id="KW-1185">Reference proteome</keyword>
<dbReference type="Gene3D" id="1.20.120.530">
    <property type="entry name" value="GntR ligand-binding domain-like"/>
    <property type="match status" value="1"/>
</dbReference>
<dbReference type="KEGG" id="surl:BI350_08015"/>
<accession>A0A1D8JFJ3</accession>
<dbReference type="InterPro" id="IPR008920">
    <property type="entry name" value="TF_FadR/GntR_C"/>
</dbReference>
<organism evidence="5 6">
    <name type="scientific">Sporosarcina ureilytica</name>
    <dbReference type="NCBI Taxonomy" id="298596"/>
    <lineage>
        <taxon>Bacteria</taxon>
        <taxon>Bacillati</taxon>
        <taxon>Bacillota</taxon>
        <taxon>Bacilli</taxon>
        <taxon>Bacillales</taxon>
        <taxon>Caryophanaceae</taxon>
        <taxon>Sporosarcina</taxon>
    </lineage>
</organism>
<dbReference type="Proteomes" id="UP000185746">
    <property type="component" value="Chromosome"/>
</dbReference>